<sequence length="160" mass="19008">MRSYNIGYRICLGSMIYEWFRDQEYKSFMFKKKLQCNHQRKYNKNGNKSNERILSSIETLNHAELINTFSKQLNVEFDELYNRMAVKQALVAKAKIYGIQNESFYRRDESTKPIFNYTLMNESNSISFINQSFPNLFIVLKRLIMNGFNIILIHVCSNAK</sequence>
<dbReference type="AlphaFoldDB" id="X6LS48"/>
<gene>
    <name evidence="1" type="ORF">RFI_32673</name>
</gene>
<evidence type="ECO:0000313" key="1">
    <source>
        <dbReference type="EMBL" id="ETO04723.1"/>
    </source>
</evidence>
<name>X6LS48_RETFI</name>
<dbReference type="EMBL" id="ASPP01029000">
    <property type="protein sequence ID" value="ETO04723.1"/>
    <property type="molecule type" value="Genomic_DNA"/>
</dbReference>
<proteinExistence type="predicted"/>
<evidence type="ECO:0000313" key="2">
    <source>
        <dbReference type="Proteomes" id="UP000023152"/>
    </source>
</evidence>
<comment type="caution">
    <text evidence="1">The sequence shown here is derived from an EMBL/GenBank/DDBJ whole genome shotgun (WGS) entry which is preliminary data.</text>
</comment>
<organism evidence="1 2">
    <name type="scientific">Reticulomyxa filosa</name>
    <dbReference type="NCBI Taxonomy" id="46433"/>
    <lineage>
        <taxon>Eukaryota</taxon>
        <taxon>Sar</taxon>
        <taxon>Rhizaria</taxon>
        <taxon>Retaria</taxon>
        <taxon>Foraminifera</taxon>
        <taxon>Monothalamids</taxon>
        <taxon>Reticulomyxidae</taxon>
        <taxon>Reticulomyxa</taxon>
    </lineage>
</organism>
<dbReference type="Proteomes" id="UP000023152">
    <property type="component" value="Unassembled WGS sequence"/>
</dbReference>
<accession>X6LS48</accession>
<reference evidence="1 2" key="1">
    <citation type="journal article" date="2013" name="Curr. Biol.">
        <title>The Genome of the Foraminiferan Reticulomyxa filosa.</title>
        <authorList>
            <person name="Glockner G."/>
            <person name="Hulsmann N."/>
            <person name="Schleicher M."/>
            <person name="Noegel A.A."/>
            <person name="Eichinger L."/>
            <person name="Gallinger C."/>
            <person name="Pawlowski J."/>
            <person name="Sierra R."/>
            <person name="Euteneuer U."/>
            <person name="Pillet L."/>
            <person name="Moustafa A."/>
            <person name="Platzer M."/>
            <person name="Groth M."/>
            <person name="Szafranski K."/>
            <person name="Schliwa M."/>
        </authorList>
    </citation>
    <scope>NUCLEOTIDE SEQUENCE [LARGE SCALE GENOMIC DNA]</scope>
</reference>
<protein>
    <submittedName>
        <fullName evidence="1">Uncharacterized protein</fullName>
    </submittedName>
</protein>
<keyword evidence="2" id="KW-1185">Reference proteome</keyword>